<evidence type="ECO:0000313" key="1">
    <source>
        <dbReference type="EMBL" id="SPY07669.1"/>
    </source>
</evidence>
<proteinExistence type="predicted"/>
<reference evidence="1 2" key="1">
    <citation type="submission" date="2018-06" db="EMBL/GenBank/DDBJ databases">
        <authorList>
            <consortium name="Pathogen Informatics"/>
            <person name="Doyle S."/>
        </authorList>
    </citation>
    <scope>NUCLEOTIDE SEQUENCE [LARGE SCALE GENOMIC DNA]</scope>
    <source>
        <strain evidence="1 2">NCTC11009</strain>
    </source>
</reference>
<accession>A0A2X1UKG7</accession>
<dbReference type="EMBL" id="UATH01000001">
    <property type="protein sequence ID" value="SPY07669.1"/>
    <property type="molecule type" value="Genomic_DNA"/>
</dbReference>
<dbReference type="InterPro" id="IPR009057">
    <property type="entry name" value="Homeodomain-like_sf"/>
</dbReference>
<gene>
    <name evidence="1" type="primary">qseF</name>
    <name evidence="1" type="ORF">NCTC11009_00881</name>
</gene>
<organism evidence="1 2">
    <name type="scientific">Oligella urethralis</name>
    <dbReference type="NCBI Taxonomy" id="90245"/>
    <lineage>
        <taxon>Bacteria</taxon>
        <taxon>Pseudomonadati</taxon>
        <taxon>Pseudomonadota</taxon>
        <taxon>Betaproteobacteria</taxon>
        <taxon>Burkholderiales</taxon>
        <taxon>Alcaligenaceae</taxon>
        <taxon>Oligella</taxon>
    </lineage>
</organism>
<dbReference type="SUPFAM" id="SSF46689">
    <property type="entry name" value="Homeodomain-like"/>
    <property type="match status" value="1"/>
</dbReference>
<dbReference type="AlphaFoldDB" id="A0A2X1UKG7"/>
<dbReference type="RefSeq" id="WP_113062372.1">
    <property type="nucleotide sequence ID" value="NZ_CAMQFR010000002.1"/>
</dbReference>
<evidence type="ECO:0000313" key="2">
    <source>
        <dbReference type="Proteomes" id="UP000250242"/>
    </source>
</evidence>
<dbReference type="Proteomes" id="UP000250242">
    <property type="component" value="Unassembled WGS sequence"/>
</dbReference>
<protein>
    <submittedName>
        <fullName evidence="1">Quorum-sensing regulator protein F</fullName>
    </submittedName>
</protein>
<dbReference type="Gene3D" id="1.10.10.60">
    <property type="entry name" value="Homeodomain-like"/>
    <property type="match status" value="1"/>
</dbReference>
<sequence length="283" mass="32549">MKQTLDCAILHFDQVAGRGVSGQAALADGSDRFKQVVIKHKRLRVHDVALSELVPATDELQFREEDRQFLLMQLMRYDVVILLLNTESLSLARRFLFFMHSAEEFHPNLCPVFALVSGVQPVAMIDLLRLGLSDFMRYPINQEELRVRLLAAANKPSLRRSHDYTVTRTATHDGIVSLSAPSHPPYQEPKRAFFEALLRSAEQHTGHYAFAFSDQHVSYYNEGFKEAKQNVVDRFEHGYLSYMLRSTKGNIAQAATLAKKNRRSFWELMRKHKIDAEQFRPDV</sequence>
<name>A0A2X1UKG7_9BURK</name>